<dbReference type="GO" id="GO:0004497">
    <property type="term" value="F:monooxygenase activity"/>
    <property type="evidence" value="ECO:0007669"/>
    <property type="project" value="UniProtKB-ARBA"/>
</dbReference>
<keyword evidence="4" id="KW-0408">Iron</keyword>
<dbReference type="Gene3D" id="2.102.10.10">
    <property type="entry name" value="Rieske [2Fe-2S] iron-sulphur domain"/>
    <property type="match status" value="1"/>
</dbReference>
<evidence type="ECO:0000256" key="5">
    <source>
        <dbReference type="ARBA" id="ARBA00023014"/>
    </source>
</evidence>
<protein>
    <submittedName>
        <fullName evidence="8">Nitrite reductase small subunit</fullName>
    </submittedName>
</protein>
<dbReference type="RefSeq" id="WP_149956820.1">
    <property type="nucleotide sequence ID" value="NZ_BKDJ01000007.1"/>
</dbReference>
<evidence type="ECO:0000259" key="7">
    <source>
        <dbReference type="PROSITE" id="PS51296"/>
    </source>
</evidence>
<dbReference type="CDD" id="cd03529">
    <property type="entry name" value="Rieske_NirD"/>
    <property type="match status" value="1"/>
</dbReference>
<dbReference type="AlphaFoldDB" id="A0A5A7NTZ3"/>
<dbReference type="GO" id="GO:0051537">
    <property type="term" value="F:2 iron, 2 sulfur cluster binding"/>
    <property type="evidence" value="ECO:0007669"/>
    <property type="project" value="UniProtKB-KW"/>
</dbReference>
<evidence type="ECO:0000256" key="1">
    <source>
        <dbReference type="ARBA" id="ARBA00022714"/>
    </source>
</evidence>
<dbReference type="GO" id="GO:0008942">
    <property type="term" value="F:nitrite reductase [NAD(P)H] activity"/>
    <property type="evidence" value="ECO:0007669"/>
    <property type="project" value="InterPro"/>
</dbReference>
<dbReference type="EMBL" id="BKDJ01000007">
    <property type="protein sequence ID" value="GER23221.1"/>
    <property type="molecule type" value="Genomic_DNA"/>
</dbReference>
<keyword evidence="2" id="KW-0479">Metal-binding</keyword>
<dbReference type="InterPro" id="IPR017941">
    <property type="entry name" value="Rieske_2Fe-2S"/>
</dbReference>
<evidence type="ECO:0000313" key="8">
    <source>
        <dbReference type="EMBL" id="GER23221.1"/>
    </source>
</evidence>
<accession>A0A5A7NTZ3</accession>
<dbReference type="GO" id="GO:0046872">
    <property type="term" value="F:metal ion binding"/>
    <property type="evidence" value="ECO:0007669"/>
    <property type="project" value="UniProtKB-KW"/>
</dbReference>
<proteinExistence type="predicted"/>
<dbReference type="PROSITE" id="PS51296">
    <property type="entry name" value="RIESKE"/>
    <property type="match status" value="1"/>
</dbReference>
<dbReference type="SUPFAM" id="SSF50022">
    <property type="entry name" value="ISP domain"/>
    <property type="match status" value="1"/>
</dbReference>
<dbReference type="PANTHER" id="PTHR40562">
    <property type="match status" value="1"/>
</dbReference>
<comment type="caution">
    <text evidence="8">The sequence shown here is derived from an EMBL/GenBank/DDBJ whole genome shotgun (WGS) entry which is preliminary data.</text>
</comment>
<reference evidence="8 9" key="1">
    <citation type="submission" date="2019-09" db="EMBL/GenBank/DDBJ databases">
        <title>Arthrobacter zafarii sp. nov., a moderately thermotolerant and halotolerant actinobacterium isolated from Cholistan desert soil of Pakistan.</title>
        <authorList>
            <person name="Amin A."/>
            <person name="Ahmed I."/>
            <person name="Khalid N."/>
            <person name="Schumann P."/>
            <person name="Busse H.J."/>
            <person name="Khan I.U."/>
            <person name="Li S."/>
            <person name="Li W.J."/>
        </authorList>
    </citation>
    <scope>NUCLEOTIDE SEQUENCE [LARGE SCALE GENOMIC DNA]</scope>
    <source>
        <strain evidence="8 9">NCCP-1664</strain>
    </source>
</reference>
<evidence type="ECO:0000313" key="9">
    <source>
        <dbReference type="Proteomes" id="UP000325307"/>
    </source>
</evidence>
<feature type="domain" description="Rieske" evidence="7">
    <location>
        <begin position="19"/>
        <end position="123"/>
    </location>
</feature>
<name>A0A5A7NTZ3_9MICC</name>
<keyword evidence="6" id="KW-0534">Nitrate assimilation</keyword>
<dbReference type="NCBIfam" id="TIGR02378">
    <property type="entry name" value="nirD_assim_sml"/>
    <property type="match status" value="1"/>
</dbReference>
<dbReference type="GO" id="GO:0042128">
    <property type="term" value="P:nitrate assimilation"/>
    <property type="evidence" value="ECO:0007669"/>
    <property type="project" value="UniProtKB-KW"/>
</dbReference>
<dbReference type="PANTHER" id="PTHR40562:SF1">
    <property type="entry name" value="NITRITE REDUCTASE (NADH) SMALL SUBUNIT"/>
    <property type="match status" value="1"/>
</dbReference>
<dbReference type="OrthoDB" id="3213360at2"/>
<evidence type="ECO:0000256" key="3">
    <source>
        <dbReference type="ARBA" id="ARBA00023002"/>
    </source>
</evidence>
<evidence type="ECO:0000256" key="6">
    <source>
        <dbReference type="ARBA" id="ARBA00023063"/>
    </source>
</evidence>
<keyword evidence="3" id="KW-0560">Oxidoreductase</keyword>
<gene>
    <name evidence="8" type="primary">nirD_2</name>
    <name evidence="8" type="ORF">NCCP1664_17170</name>
</gene>
<keyword evidence="1" id="KW-0001">2Fe-2S</keyword>
<organism evidence="8 9">
    <name type="scientific">Zafaria cholistanensis</name>
    <dbReference type="NCBI Taxonomy" id="1682741"/>
    <lineage>
        <taxon>Bacteria</taxon>
        <taxon>Bacillati</taxon>
        <taxon>Actinomycetota</taxon>
        <taxon>Actinomycetes</taxon>
        <taxon>Micrococcales</taxon>
        <taxon>Micrococcaceae</taxon>
        <taxon>Zafaria</taxon>
    </lineage>
</organism>
<dbReference type="PROSITE" id="PS51300">
    <property type="entry name" value="NIRD"/>
    <property type="match status" value="1"/>
</dbReference>
<keyword evidence="5" id="KW-0411">Iron-sulfur</keyword>
<dbReference type="Pfam" id="PF13806">
    <property type="entry name" value="Rieske_2"/>
    <property type="match status" value="1"/>
</dbReference>
<dbReference type="InterPro" id="IPR036922">
    <property type="entry name" value="Rieske_2Fe-2S_sf"/>
</dbReference>
<keyword evidence="9" id="KW-1185">Reference proteome</keyword>
<dbReference type="InterPro" id="IPR012748">
    <property type="entry name" value="Rieske-like_NirD"/>
</dbReference>
<dbReference type="InterPro" id="IPR017881">
    <property type="entry name" value="NirD"/>
</dbReference>
<evidence type="ECO:0000256" key="2">
    <source>
        <dbReference type="ARBA" id="ARBA00022723"/>
    </source>
</evidence>
<sequence>MTILVAERSETDASELRWHDVCRPEDLEPGWGEAAWLDGLQVALYRFPDGSFYAAEQRCPATGAHVMARGIMGSRTTAEGAVHTVASPLHKQVFRLDDGRCLGDDSLSLRVFPVQVRGERLWVGVPR</sequence>
<dbReference type="GO" id="GO:0016705">
    <property type="term" value="F:oxidoreductase activity, acting on paired donors, with incorporation or reduction of molecular oxygen"/>
    <property type="evidence" value="ECO:0007669"/>
    <property type="project" value="UniProtKB-ARBA"/>
</dbReference>
<dbReference type="Proteomes" id="UP000325307">
    <property type="component" value="Unassembled WGS sequence"/>
</dbReference>
<evidence type="ECO:0000256" key="4">
    <source>
        <dbReference type="ARBA" id="ARBA00023004"/>
    </source>
</evidence>